<evidence type="ECO:0000313" key="2">
    <source>
        <dbReference type="Proteomes" id="UP000291106"/>
    </source>
</evidence>
<name>A0A411PKQ3_9GAMM</name>
<dbReference type="OrthoDB" id="8537427at2"/>
<dbReference type="SUPFAM" id="SSF52833">
    <property type="entry name" value="Thioredoxin-like"/>
    <property type="match status" value="1"/>
</dbReference>
<dbReference type="EMBL" id="CP036200">
    <property type="protein sequence ID" value="QBF84109.1"/>
    <property type="molecule type" value="Genomic_DNA"/>
</dbReference>
<dbReference type="KEGG" id="smai:EXU30_16595"/>
<accession>A0A411PKQ3</accession>
<dbReference type="InterPro" id="IPR008554">
    <property type="entry name" value="Glutaredoxin-like"/>
</dbReference>
<keyword evidence="2" id="KW-1185">Reference proteome</keyword>
<gene>
    <name evidence="1" type="ORF">EXU30_16595</name>
</gene>
<protein>
    <submittedName>
        <fullName evidence="1">Glutaredoxin family protein</fullName>
    </submittedName>
</protein>
<sequence length="82" mass="9335">MNNNRFRLYHTDGCHLCELAQALIEQALLEGAQVSYQLIDICDQQTLADKYGTSIPVFSDGQRDLNWPFDLEQLQQFIGSSV</sequence>
<dbReference type="InterPro" id="IPR036249">
    <property type="entry name" value="Thioredoxin-like_sf"/>
</dbReference>
<dbReference type="AlphaFoldDB" id="A0A411PKQ3"/>
<dbReference type="RefSeq" id="WP_130601891.1">
    <property type="nucleotide sequence ID" value="NZ_CP036200.1"/>
</dbReference>
<dbReference type="Gene3D" id="3.40.30.10">
    <property type="entry name" value="Glutaredoxin"/>
    <property type="match status" value="1"/>
</dbReference>
<proteinExistence type="predicted"/>
<reference evidence="1 2" key="1">
    <citation type="submission" date="2019-02" db="EMBL/GenBank/DDBJ databases">
        <title>Shewanella sp. D4-2 isolated from Dokdo Island.</title>
        <authorList>
            <person name="Baek K."/>
        </authorList>
    </citation>
    <scope>NUCLEOTIDE SEQUENCE [LARGE SCALE GENOMIC DNA]</scope>
    <source>
        <strain evidence="1 2">D4-2</strain>
    </source>
</reference>
<dbReference type="Proteomes" id="UP000291106">
    <property type="component" value="Chromosome"/>
</dbReference>
<evidence type="ECO:0000313" key="1">
    <source>
        <dbReference type="EMBL" id="QBF84109.1"/>
    </source>
</evidence>
<dbReference type="Pfam" id="PF05768">
    <property type="entry name" value="Glrx-like"/>
    <property type="match status" value="1"/>
</dbReference>
<organism evidence="1 2">
    <name type="scientific">Shewanella maritima</name>
    <dbReference type="NCBI Taxonomy" id="2520507"/>
    <lineage>
        <taxon>Bacteria</taxon>
        <taxon>Pseudomonadati</taxon>
        <taxon>Pseudomonadota</taxon>
        <taxon>Gammaproteobacteria</taxon>
        <taxon>Alteromonadales</taxon>
        <taxon>Shewanellaceae</taxon>
        <taxon>Shewanella</taxon>
    </lineage>
</organism>